<dbReference type="Pfam" id="PF04087">
    <property type="entry name" value="DUF389"/>
    <property type="match status" value="1"/>
</dbReference>
<evidence type="ECO:0000313" key="2">
    <source>
        <dbReference type="EMBL" id="VAW33069.1"/>
    </source>
</evidence>
<accession>A0A3B0V870</accession>
<name>A0A3B0V870_9ZZZZ</name>
<dbReference type="AlphaFoldDB" id="A0A3B0V870"/>
<feature type="transmembrane region" description="Helical" evidence="1">
    <location>
        <begin position="30"/>
        <end position="48"/>
    </location>
</feature>
<feature type="transmembrane region" description="Helical" evidence="1">
    <location>
        <begin position="129"/>
        <end position="148"/>
    </location>
</feature>
<reference evidence="2" key="1">
    <citation type="submission" date="2018-06" db="EMBL/GenBank/DDBJ databases">
        <authorList>
            <person name="Zhirakovskaya E."/>
        </authorList>
    </citation>
    <scope>NUCLEOTIDE SEQUENCE</scope>
</reference>
<keyword evidence="1" id="KW-1133">Transmembrane helix</keyword>
<dbReference type="PANTHER" id="PTHR20992:SF9">
    <property type="entry name" value="AT15442P-RELATED"/>
    <property type="match status" value="1"/>
</dbReference>
<evidence type="ECO:0000256" key="1">
    <source>
        <dbReference type="SAM" id="Phobius"/>
    </source>
</evidence>
<proteinExistence type="predicted"/>
<feature type="transmembrane region" description="Helical" evidence="1">
    <location>
        <begin position="54"/>
        <end position="75"/>
    </location>
</feature>
<gene>
    <name evidence="2" type="ORF">MNBD_CPR01-96</name>
</gene>
<dbReference type="PANTHER" id="PTHR20992">
    <property type="entry name" value="AT15442P-RELATED"/>
    <property type="match status" value="1"/>
</dbReference>
<keyword evidence="1" id="KW-0472">Membrane</keyword>
<sequence>MSILSRFQTIKDSDKERAVHTLVERATPDFDFFFMITISVLMASFGLLGNSEAIVIGSMLIAPLLYPVLGVALGLSMSDQILLRQSLWTIVKASLIALGASAGAAIFYVSVHGGATPETTAIAARTTPSILSLMVGIGAGIAVAYALVKPKLSETLPGVAISVALIPPLAVAGIGIAWLNVTIALGALATFFINILGTVSAGMITFSLMNVYHLRQTADRAIANEAVRMEIENAKIKAVDEEVISHTKPKTNK</sequence>
<evidence type="ECO:0008006" key="3">
    <source>
        <dbReference type="Google" id="ProtNLM"/>
    </source>
</evidence>
<organism evidence="2">
    <name type="scientific">hydrothermal vent metagenome</name>
    <dbReference type="NCBI Taxonomy" id="652676"/>
    <lineage>
        <taxon>unclassified sequences</taxon>
        <taxon>metagenomes</taxon>
        <taxon>ecological metagenomes</taxon>
    </lineage>
</organism>
<protein>
    <recommendedName>
        <fullName evidence="3">TIGR00341 family protein</fullName>
    </recommendedName>
</protein>
<dbReference type="InterPro" id="IPR005240">
    <property type="entry name" value="DUF389"/>
</dbReference>
<feature type="transmembrane region" description="Helical" evidence="1">
    <location>
        <begin position="87"/>
        <end position="109"/>
    </location>
</feature>
<feature type="transmembrane region" description="Helical" evidence="1">
    <location>
        <begin position="191"/>
        <end position="212"/>
    </location>
</feature>
<feature type="transmembrane region" description="Helical" evidence="1">
    <location>
        <begin position="160"/>
        <end position="179"/>
    </location>
</feature>
<dbReference type="EMBL" id="UOEV01000080">
    <property type="protein sequence ID" value="VAW33069.1"/>
    <property type="molecule type" value="Genomic_DNA"/>
</dbReference>
<keyword evidence="1" id="KW-0812">Transmembrane</keyword>